<organism evidence="1 2">
    <name type="scientific">Bacillus phage Moonbeam</name>
    <dbReference type="NCBI Taxonomy" id="1540091"/>
    <lineage>
        <taxon>Viruses</taxon>
        <taxon>Duplodnaviria</taxon>
        <taxon>Heunggongvirae</taxon>
        <taxon>Uroviricota</taxon>
        <taxon>Caudoviricetes</taxon>
        <taxon>Herelleviridae</taxon>
        <taxon>Bastillevirinae</taxon>
        <taxon>Moonbeamvirus</taxon>
        <taxon>Moonbeamvirus moonbeam</taxon>
    </lineage>
</organism>
<evidence type="ECO:0000313" key="1">
    <source>
        <dbReference type="EMBL" id="AIW03597.1"/>
    </source>
</evidence>
<gene>
    <name evidence="1" type="ORF">CPT_Moonbeam199</name>
</gene>
<evidence type="ECO:0000313" key="2">
    <source>
        <dbReference type="Proteomes" id="UP000030207"/>
    </source>
</evidence>
<protein>
    <submittedName>
        <fullName evidence="1">Uncharacterized protein</fullName>
    </submittedName>
</protein>
<sequence>MTKLLKEEWPKNIDELIAYFQELKEYSRDYNTSAEAVAYGTVAAFNYLAADEHGLTGFQASWSAMKALSIIRNIDGAFTIVSTDALKFNTIEDELARVKKFLHDSIKKQEENNNE</sequence>
<dbReference type="KEGG" id="vg:24608174"/>
<reference evidence="1 2" key="1">
    <citation type="submission" date="2014-07" db="EMBL/GenBank/DDBJ databases">
        <title>Complete Genome of Bacillus megaterium Myophage Moonbeam.</title>
        <authorList>
            <person name="Cadungog J.N."/>
            <person name="Khatemi B.E."/>
            <person name="Hernandez A.C."/>
            <person name="Everett G.F.K."/>
        </authorList>
    </citation>
    <scope>NUCLEOTIDE SEQUENCE [LARGE SCALE GENOMIC DNA]</scope>
</reference>
<name>A0A0A0RNK5_9CAUD</name>
<dbReference type="RefSeq" id="YP_009151762.1">
    <property type="nucleotide sequence ID" value="NC_027374.1"/>
</dbReference>
<dbReference type="Proteomes" id="UP000030207">
    <property type="component" value="Segment"/>
</dbReference>
<accession>A0A0A0RNK5</accession>
<dbReference type="GeneID" id="24608174"/>
<keyword evidence="2" id="KW-1185">Reference proteome</keyword>
<dbReference type="EMBL" id="KM236246">
    <property type="protein sequence ID" value="AIW03597.1"/>
    <property type="molecule type" value="Genomic_DNA"/>
</dbReference>
<proteinExistence type="predicted"/>